<dbReference type="Proteomes" id="UP001156664">
    <property type="component" value="Unassembled WGS sequence"/>
</dbReference>
<dbReference type="SUPFAM" id="SSF53474">
    <property type="entry name" value="alpha/beta-Hydrolases"/>
    <property type="match status" value="1"/>
</dbReference>
<dbReference type="EMBL" id="BSOJ01000032">
    <property type="protein sequence ID" value="GLR27631.1"/>
    <property type="molecule type" value="Genomic_DNA"/>
</dbReference>
<organism evidence="2 3">
    <name type="scientific">Limnobacter litoralis</name>
    <dbReference type="NCBI Taxonomy" id="481366"/>
    <lineage>
        <taxon>Bacteria</taxon>
        <taxon>Pseudomonadati</taxon>
        <taxon>Pseudomonadota</taxon>
        <taxon>Betaproteobacteria</taxon>
        <taxon>Burkholderiales</taxon>
        <taxon>Burkholderiaceae</taxon>
        <taxon>Limnobacter</taxon>
    </lineage>
</organism>
<evidence type="ECO:0000259" key="1">
    <source>
        <dbReference type="Pfam" id="PF00561"/>
    </source>
</evidence>
<dbReference type="PANTHER" id="PTHR43798:SF5">
    <property type="entry name" value="MONOACYLGLYCEROL LIPASE ABHD6"/>
    <property type="match status" value="1"/>
</dbReference>
<dbReference type="InterPro" id="IPR029058">
    <property type="entry name" value="AB_hydrolase_fold"/>
</dbReference>
<protein>
    <submittedName>
        <fullName evidence="2">Lipase</fullName>
    </submittedName>
</protein>
<name>A0ABQ5YUN0_9BURK</name>
<accession>A0ABQ5YUN0</accession>
<reference evidence="3" key="1">
    <citation type="journal article" date="2019" name="Int. J. Syst. Evol. Microbiol.">
        <title>The Global Catalogue of Microorganisms (GCM) 10K type strain sequencing project: providing services to taxonomists for standard genome sequencing and annotation.</title>
        <authorList>
            <consortium name="The Broad Institute Genomics Platform"/>
            <consortium name="The Broad Institute Genome Sequencing Center for Infectious Disease"/>
            <person name="Wu L."/>
            <person name="Ma J."/>
        </authorList>
    </citation>
    <scope>NUCLEOTIDE SEQUENCE [LARGE SCALE GENOMIC DNA]</scope>
    <source>
        <strain evidence="3">NBRC 105857</strain>
    </source>
</reference>
<dbReference type="Pfam" id="PF00561">
    <property type="entry name" value="Abhydrolase_1"/>
    <property type="match status" value="1"/>
</dbReference>
<evidence type="ECO:0000313" key="2">
    <source>
        <dbReference type="EMBL" id="GLR27631.1"/>
    </source>
</evidence>
<dbReference type="InterPro" id="IPR050266">
    <property type="entry name" value="AB_hydrolase_sf"/>
</dbReference>
<dbReference type="PANTHER" id="PTHR43798">
    <property type="entry name" value="MONOACYLGLYCEROL LIPASE"/>
    <property type="match status" value="1"/>
</dbReference>
<evidence type="ECO:0000313" key="3">
    <source>
        <dbReference type="Proteomes" id="UP001156664"/>
    </source>
</evidence>
<dbReference type="PRINTS" id="PR00111">
    <property type="entry name" value="ABHYDROLASE"/>
</dbReference>
<gene>
    <name evidence="2" type="ORF">GCM10007875_27220</name>
</gene>
<dbReference type="InterPro" id="IPR000073">
    <property type="entry name" value="AB_hydrolase_1"/>
</dbReference>
<keyword evidence="3" id="KW-1185">Reference proteome</keyword>
<comment type="caution">
    <text evidence="2">The sequence shown here is derived from an EMBL/GenBank/DDBJ whole genome shotgun (WGS) entry which is preliminary data.</text>
</comment>
<sequence>MVKEVAAAQTGMHQLELAFLKDVGPKYLTLARAPHGLKIRQWKSRSTVPLLNKLHAGFSGLKRKQALVDDHRLVWLEGGLPEGTPVVLLHGFASNKENWLSLVPFLLRHYRVFVLDLPGWGESTFNANLPYGLDDQVARVASWMQAHVSGKAHVVGNSVGGIVAGLLAGRHPELTKTVCLMNPAGAKGSNATRFEDGLRKGQNPMIVESLAGAHTLLSLAIHSKPIALALAPLMAQDLINRRHVNRHLFHQMFVNAPDESKRGMCNIESPALIMWGKEDKLVHYTGAFLYQEVIPGSELVLFDQVGHLPMVEIPMKTTKTLQNFWKSVESE</sequence>
<dbReference type="RefSeq" id="WP_284282471.1">
    <property type="nucleotide sequence ID" value="NZ_BSOJ01000032.1"/>
</dbReference>
<proteinExistence type="predicted"/>
<dbReference type="Gene3D" id="3.40.50.1820">
    <property type="entry name" value="alpha/beta hydrolase"/>
    <property type="match status" value="1"/>
</dbReference>
<feature type="domain" description="AB hydrolase-1" evidence="1">
    <location>
        <begin position="85"/>
        <end position="311"/>
    </location>
</feature>